<organism evidence="4 5">
    <name type="scientific">Rhizoctonia solani</name>
    <dbReference type="NCBI Taxonomy" id="456999"/>
    <lineage>
        <taxon>Eukaryota</taxon>
        <taxon>Fungi</taxon>
        <taxon>Dikarya</taxon>
        <taxon>Basidiomycota</taxon>
        <taxon>Agaricomycotina</taxon>
        <taxon>Agaricomycetes</taxon>
        <taxon>Cantharellales</taxon>
        <taxon>Ceratobasidiaceae</taxon>
        <taxon>Rhizoctonia</taxon>
    </lineage>
</organism>
<dbReference type="PANTHER" id="PTHR43544:SF7">
    <property type="entry name" value="NADB-LER2"/>
    <property type="match status" value="1"/>
</dbReference>
<dbReference type="Proteomes" id="UP000663826">
    <property type="component" value="Unassembled WGS sequence"/>
</dbReference>
<dbReference type="PANTHER" id="PTHR43544">
    <property type="entry name" value="SHORT-CHAIN DEHYDROGENASE/REDUCTASE"/>
    <property type="match status" value="1"/>
</dbReference>
<evidence type="ECO:0000313" key="4">
    <source>
        <dbReference type="EMBL" id="CAE6417850.1"/>
    </source>
</evidence>
<evidence type="ECO:0000256" key="3">
    <source>
        <dbReference type="ARBA" id="ARBA00023002"/>
    </source>
</evidence>
<dbReference type="AlphaFoldDB" id="A0A8H3AGZ6"/>
<keyword evidence="3" id="KW-0560">Oxidoreductase</keyword>
<name>A0A8H3AGZ6_9AGAM</name>
<dbReference type="EMBL" id="CAJMWQ010000975">
    <property type="protein sequence ID" value="CAE6417850.1"/>
    <property type="molecule type" value="Genomic_DNA"/>
</dbReference>
<evidence type="ECO:0000313" key="5">
    <source>
        <dbReference type="Proteomes" id="UP000663826"/>
    </source>
</evidence>
<gene>
    <name evidence="4" type="ORF">RDB_LOCUS45310</name>
</gene>
<protein>
    <submittedName>
        <fullName evidence="4">Uncharacterized protein</fullName>
    </submittedName>
</protein>
<dbReference type="InterPro" id="IPR002347">
    <property type="entry name" value="SDR_fam"/>
</dbReference>
<dbReference type="InterPro" id="IPR036291">
    <property type="entry name" value="NAD(P)-bd_dom_sf"/>
</dbReference>
<evidence type="ECO:0000256" key="2">
    <source>
        <dbReference type="ARBA" id="ARBA00022857"/>
    </source>
</evidence>
<dbReference type="Gene3D" id="3.40.50.720">
    <property type="entry name" value="NAD(P)-binding Rossmann-like Domain"/>
    <property type="match status" value="1"/>
</dbReference>
<comment type="caution">
    <text evidence="4">The sequence shown here is derived from an EMBL/GenBank/DDBJ whole genome shotgun (WGS) entry which is preliminary data.</text>
</comment>
<dbReference type="GO" id="GO:0005737">
    <property type="term" value="C:cytoplasm"/>
    <property type="evidence" value="ECO:0007669"/>
    <property type="project" value="TreeGrafter"/>
</dbReference>
<proteinExistence type="inferred from homology"/>
<dbReference type="InterPro" id="IPR051468">
    <property type="entry name" value="Fungal_SecMetab_SDRs"/>
</dbReference>
<evidence type="ECO:0000256" key="1">
    <source>
        <dbReference type="ARBA" id="ARBA00006484"/>
    </source>
</evidence>
<keyword evidence="2" id="KW-0521">NADP</keyword>
<comment type="similarity">
    <text evidence="1">Belongs to the short-chain dehydrogenases/reductases (SDR) family.</text>
</comment>
<dbReference type="SUPFAM" id="SSF51735">
    <property type="entry name" value="NAD(P)-binding Rossmann-fold domains"/>
    <property type="match status" value="1"/>
</dbReference>
<dbReference type="GO" id="GO:0016491">
    <property type="term" value="F:oxidoreductase activity"/>
    <property type="evidence" value="ECO:0007669"/>
    <property type="project" value="UniProtKB-KW"/>
</dbReference>
<reference evidence="4" key="1">
    <citation type="submission" date="2021-01" db="EMBL/GenBank/DDBJ databases">
        <authorList>
            <person name="Kaushik A."/>
        </authorList>
    </citation>
    <scope>NUCLEOTIDE SEQUENCE</scope>
    <source>
        <strain evidence="4">AG1-1B</strain>
    </source>
</reference>
<accession>A0A8H3AGZ6</accession>
<dbReference type="Pfam" id="PF00106">
    <property type="entry name" value="adh_short"/>
    <property type="match status" value="1"/>
</dbReference>
<sequence length="147" mass="16397">MPVSYAITGANRGIGFEFANQLVRTIILIYYALLIASKRQSANSSNIIFAFARNPEAATRLRDLRAQRGNIHIVKLDIRSLKELADAVEYVSSVTGGKLDWLINNAGYIDPFRFFVSPSDYPLESLAEDMNISFETNVIGQVTFCDL</sequence>